<organism evidence="1">
    <name type="scientific">Hyperionvirus sp</name>
    <dbReference type="NCBI Taxonomy" id="2487770"/>
    <lineage>
        <taxon>Viruses</taxon>
        <taxon>Varidnaviria</taxon>
        <taxon>Bamfordvirae</taxon>
        <taxon>Nucleocytoviricota</taxon>
        <taxon>Megaviricetes</taxon>
        <taxon>Imitervirales</taxon>
        <taxon>Mimiviridae</taxon>
        <taxon>Klosneuvirinae</taxon>
    </lineage>
</organism>
<sequence>MTYCDDCYPKHKDNGREHNIIETDNKTLSTPTGDRDPFFKICSICCQLKKHNGSRLTIDDYLACCGLFFCKRCIPKHERNHSPYLACCTTPDDNKMKRQQCRECKNIVHLKCGSNIKSAPDCANYYYDPDYHGSRFICGRCIFLGGLTVLCKYETPENMSRFCNRELSLFNVPKCRSCNTPLCLEHIIRCVDCQNILCGYCIGRHKCGTCKQCCFVIDNIRCIFCNSPSHCKKLYFYDSDIYEFIQKNICCHCEKGMKRLLKYARCDECQIDIACELSSYSENCETCGKMVHVSNELLLDNPCAMCRDNLPAVDPKVCLGEKAVICCDCKNVVANEVAKLKLILVIPDVIIVLIAQYVCQPASMTRFKPCGKCKVICCVKHLKGVKNPKCINCIVDEEIDYDGILNEIFI</sequence>
<gene>
    <name evidence="1" type="ORF">Hyperionvirus1_4</name>
</gene>
<evidence type="ECO:0000313" key="1">
    <source>
        <dbReference type="EMBL" id="AYV82425.1"/>
    </source>
</evidence>
<dbReference type="EMBL" id="MK072383">
    <property type="protein sequence ID" value="AYV82425.1"/>
    <property type="molecule type" value="Genomic_DNA"/>
</dbReference>
<protein>
    <submittedName>
        <fullName evidence="1">Uncharacterized protein</fullName>
    </submittedName>
</protein>
<accession>A0A3G5A598</accession>
<proteinExistence type="predicted"/>
<name>A0A3G5A598_9VIRU</name>
<reference evidence="1" key="1">
    <citation type="submission" date="2018-10" db="EMBL/GenBank/DDBJ databases">
        <title>Hidden diversity of soil giant viruses.</title>
        <authorList>
            <person name="Schulz F."/>
            <person name="Alteio L."/>
            <person name="Goudeau D."/>
            <person name="Ryan E.M."/>
            <person name="Malmstrom R.R."/>
            <person name="Blanchard J."/>
            <person name="Woyke T."/>
        </authorList>
    </citation>
    <scope>NUCLEOTIDE SEQUENCE</scope>
    <source>
        <strain evidence="1">HYV1</strain>
    </source>
</reference>